<dbReference type="InterPro" id="IPR029069">
    <property type="entry name" value="HotDog_dom_sf"/>
</dbReference>
<evidence type="ECO:0000313" key="2">
    <source>
        <dbReference type="EMBL" id="BAO29345.1"/>
    </source>
</evidence>
<proteinExistence type="predicted"/>
<organism evidence="2 3">
    <name type="scientific">Sulfuritalea hydrogenivorans sk43H</name>
    <dbReference type="NCBI Taxonomy" id="1223802"/>
    <lineage>
        <taxon>Bacteria</taxon>
        <taxon>Pseudomonadati</taxon>
        <taxon>Pseudomonadota</taxon>
        <taxon>Betaproteobacteria</taxon>
        <taxon>Nitrosomonadales</taxon>
        <taxon>Sterolibacteriaceae</taxon>
        <taxon>Sulfuritalea</taxon>
    </lineage>
</organism>
<accession>W0SF24</accession>
<dbReference type="KEGG" id="shd:SUTH_01548"/>
<feature type="domain" description="MaoC-like" evidence="1">
    <location>
        <begin position="13"/>
        <end position="120"/>
    </location>
</feature>
<gene>
    <name evidence="2" type="ORF">SUTH_01548</name>
</gene>
<dbReference type="Gene3D" id="3.10.129.10">
    <property type="entry name" value="Hotdog Thioesterase"/>
    <property type="match status" value="1"/>
</dbReference>
<sequence length="153" mass="16878">MKATRFTGIADAKARLGQELGLSDWMLIDQERINAFAEVTGDRQWIHVDVERAKRESPFGAPIAHGYLTLSLLAKFANECISVDGIKLAVNYGLNRVRFASPVKAGSRVRARFVLAEVDDIPGGAQLVWQAVIEIEGGDKPACAAEMVTRWYF</sequence>
<dbReference type="HOGENOM" id="CLU_108911_0_0_4"/>
<evidence type="ECO:0000259" key="1">
    <source>
        <dbReference type="Pfam" id="PF01575"/>
    </source>
</evidence>
<dbReference type="CDD" id="cd03450">
    <property type="entry name" value="NodN"/>
    <property type="match status" value="1"/>
</dbReference>
<dbReference type="SUPFAM" id="SSF54637">
    <property type="entry name" value="Thioesterase/thiol ester dehydrase-isomerase"/>
    <property type="match status" value="1"/>
</dbReference>
<dbReference type="Proteomes" id="UP000031637">
    <property type="component" value="Chromosome"/>
</dbReference>
<name>W0SF24_9PROT</name>
<dbReference type="InterPro" id="IPR002539">
    <property type="entry name" value="MaoC-like_dom"/>
</dbReference>
<reference evidence="2 3" key="1">
    <citation type="journal article" date="2014" name="Syst. Appl. Microbiol.">
        <title>Complete genomes of freshwater sulfur oxidizers Sulfuricella denitrificans skB26 and Sulfuritalea hydrogenivorans sk43H: genetic insights into the sulfur oxidation pathway of betaproteobacteria.</title>
        <authorList>
            <person name="Watanabe T."/>
            <person name="Kojima H."/>
            <person name="Fukui M."/>
        </authorList>
    </citation>
    <scope>NUCLEOTIDE SEQUENCE [LARGE SCALE GENOMIC DNA]</scope>
    <source>
        <strain evidence="2">DSM22779</strain>
    </source>
</reference>
<keyword evidence="3" id="KW-1185">Reference proteome</keyword>
<dbReference type="PANTHER" id="PTHR42993:SF1">
    <property type="entry name" value="MAOC-LIKE DEHYDRATASE DOMAIN-CONTAINING PROTEIN"/>
    <property type="match status" value="1"/>
</dbReference>
<protein>
    <submittedName>
        <fullName evidence="2">MaoC domain protein dehydratase</fullName>
    </submittedName>
</protein>
<dbReference type="RefSeq" id="WP_041101958.1">
    <property type="nucleotide sequence ID" value="NZ_AP012547.1"/>
</dbReference>
<dbReference type="OrthoDB" id="9801735at2"/>
<dbReference type="AlphaFoldDB" id="W0SF24"/>
<dbReference type="InterPro" id="IPR039375">
    <property type="entry name" value="NodN-like"/>
</dbReference>
<evidence type="ECO:0000313" key="3">
    <source>
        <dbReference type="Proteomes" id="UP000031637"/>
    </source>
</evidence>
<dbReference type="Pfam" id="PF01575">
    <property type="entry name" value="MaoC_dehydratas"/>
    <property type="match status" value="1"/>
</dbReference>
<dbReference type="STRING" id="1223802.SUTH_01548"/>
<dbReference type="EMBL" id="AP012547">
    <property type="protein sequence ID" value="BAO29345.1"/>
    <property type="molecule type" value="Genomic_DNA"/>
</dbReference>
<dbReference type="PANTHER" id="PTHR42993">
    <property type="entry name" value="MAOC-LIKE DEHYDRATASE DOMAIN-CONTAINING PROTEIN"/>
    <property type="match status" value="1"/>
</dbReference>